<evidence type="ECO:0000256" key="6">
    <source>
        <dbReference type="ARBA" id="ARBA00022690"/>
    </source>
</evidence>
<evidence type="ECO:0000256" key="8">
    <source>
        <dbReference type="ARBA" id="ARBA00023215"/>
    </source>
</evidence>
<evidence type="ECO:0000259" key="13">
    <source>
        <dbReference type="PROSITE" id="PS50189"/>
    </source>
</evidence>
<dbReference type="InterPro" id="IPR001820">
    <property type="entry name" value="TIMP"/>
</dbReference>
<keyword evidence="7 11" id="KW-1015">Disulfide bond</keyword>
<keyword evidence="6" id="KW-0646">Protease inhibitor</keyword>
<dbReference type="GeneTree" id="ENSGT00940000158348"/>
<keyword evidence="15" id="KW-1185">Reference proteome</keyword>
<dbReference type="GO" id="GO:0009725">
    <property type="term" value="P:response to hormone"/>
    <property type="evidence" value="ECO:0007669"/>
    <property type="project" value="TreeGrafter"/>
</dbReference>
<feature type="domain" description="NTR" evidence="13">
    <location>
        <begin position="27"/>
        <end position="137"/>
    </location>
</feature>
<evidence type="ECO:0000256" key="10">
    <source>
        <dbReference type="PIRSR" id="PIRSR601820-1"/>
    </source>
</evidence>
<keyword evidence="12" id="KW-0732">Signal</keyword>
<evidence type="ECO:0000256" key="7">
    <source>
        <dbReference type="ARBA" id="ARBA00023157"/>
    </source>
</evidence>
<evidence type="ECO:0000256" key="4">
    <source>
        <dbReference type="ARBA" id="ARBA00022525"/>
    </source>
</evidence>
<evidence type="ECO:0000256" key="2">
    <source>
        <dbReference type="ARBA" id="ARBA00011027"/>
    </source>
</evidence>
<feature type="disulfide bond" evidence="11">
    <location>
        <begin position="157"/>
        <end position="178"/>
    </location>
</feature>
<reference evidence="14" key="1">
    <citation type="submission" date="2020-07" db="EMBL/GenBank/DDBJ databases">
        <title>A long reads based de novo assembly of the rainbow trout Arlee double haploid line genome.</title>
        <authorList>
            <person name="Gao G."/>
            <person name="Palti Y."/>
        </authorList>
    </citation>
    <scope>NUCLEOTIDE SEQUENCE [LARGE SCALE GENOMIC DNA]</scope>
</reference>
<reference evidence="14" key="3">
    <citation type="submission" date="2025-09" db="UniProtKB">
        <authorList>
            <consortium name="Ensembl"/>
        </authorList>
    </citation>
    <scope>IDENTIFICATION</scope>
</reference>
<evidence type="ECO:0000256" key="1">
    <source>
        <dbReference type="ARBA" id="ARBA00004613"/>
    </source>
</evidence>
<proteinExistence type="inferred from homology"/>
<evidence type="ECO:0000313" key="14">
    <source>
        <dbReference type="Ensembl" id="ENSOMYP00000034649.2"/>
    </source>
</evidence>
<protein>
    <recommendedName>
        <fullName evidence="3">Metalloproteinase inhibitor 2</fullName>
    </recommendedName>
    <alternativeName>
        <fullName evidence="9">Tissue inhibitor of metalloproteinases 2</fullName>
    </alternativeName>
</protein>
<dbReference type="GO" id="GO:0046872">
    <property type="term" value="F:metal ion binding"/>
    <property type="evidence" value="ECO:0007669"/>
    <property type="project" value="UniProtKB-KW"/>
</dbReference>
<accession>A0A8C7QBU1</accession>
<keyword evidence="10" id="KW-0479">Metal-binding</keyword>
<name>A0A8C7QBU1_ONCMY</name>
<dbReference type="AlphaFoldDB" id="A0A8C7QBU1"/>
<feature type="disulfide bond" evidence="11">
    <location>
        <begin position="139"/>
        <end position="186"/>
    </location>
</feature>
<keyword evidence="4" id="KW-0964">Secreted</keyword>
<dbReference type="InterPro" id="IPR008993">
    <property type="entry name" value="TIMP-like_OB-fold"/>
</dbReference>
<feature type="disulfide bond" evidence="11">
    <location>
        <begin position="27"/>
        <end position="85"/>
    </location>
</feature>
<evidence type="ECO:0000256" key="12">
    <source>
        <dbReference type="SAM" id="SignalP"/>
    </source>
</evidence>
<dbReference type="GO" id="GO:0008191">
    <property type="term" value="F:metalloendopeptidase inhibitor activity"/>
    <property type="evidence" value="ECO:0007669"/>
    <property type="project" value="InterPro"/>
</dbReference>
<feature type="disulfide bond" evidence="11">
    <location>
        <begin position="29"/>
        <end position="112"/>
    </location>
</feature>
<organism evidence="14 15">
    <name type="scientific">Oncorhynchus mykiss</name>
    <name type="common">Rainbow trout</name>
    <name type="synonym">Salmo gairdneri</name>
    <dbReference type="NCBI Taxonomy" id="8022"/>
    <lineage>
        <taxon>Eukaryota</taxon>
        <taxon>Metazoa</taxon>
        <taxon>Chordata</taxon>
        <taxon>Craniata</taxon>
        <taxon>Vertebrata</taxon>
        <taxon>Euteleostomi</taxon>
        <taxon>Actinopterygii</taxon>
        <taxon>Neopterygii</taxon>
        <taxon>Teleostei</taxon>
        <taxon>Protacanthopterygii</taxon>
        <taxon>Salmoniformes</taxon>
        <taxon>Salmonidae</taxon>
        <taxon>Salmoninae</taxon>
        <taxon>Oncorhynchus</taxon>
    </lineage>
</organism>
<dbReference type="PANTHER" id="PTHR11844">
    <property type="entry name" value="METALLOPROTEASE INHIBITOR"/>
    <property type="match status" value="1"/>
</dbReference>
<evidence type="ECO:0000313" key="15">
    <source>
        <dbReference type="Proteomes" id="UP000694395"/>
    </source>
</evidence>
<dbReference type="GO" id="GO:0034097">
    <property type="term" value="P:response to cytokine"/>
    <property type="evidence" value="ECO:0007669"/>
    <property type="project" value="TreeGrafter"/>
</dbReference>
<dbReference type="Gene3D" id="2.40.50.120">
    <property type="match status" value="1"/>
</dbReference>
<evidence type="ECO:0000256" key="9">
    <source>
        <dbReference type="ARBA" id="ARBA00030102"/>
    </source>
</evidence>
<dbReference type="Ensembl" id="ENSOMYT00000037780.2">
    <property type="protein sequence ID" value="ENSOMYP00000034649.2"/>
    <property type="gene ID" value="ENSOMYG00000016064.2"/>
</dbReference>
<dbReference type="SMART" id="SM00206">
    <property type="entry name" value="NTR"/>
    <property type="match status" value="1"/>
</dbReference>
<sequence length="205" mass="22958">MTWSVSSCFITLVVLFLWRVDDITEACTCMSAHPQRAFCNADVVIRAKVVGVKAVSGNTNYDVKQIEMFKGPNQDIHVISTGGPCRAFLEINKEYLFTGRLNTDGTVHVIMCDFIQSWGALSDTQMRSLTLRYRSGCDCTIIRCTSIPCTISAPEECLWTDWVMEKSHSGPQAQHFACINRSDGSCAWYRGIAPPKKEFLDIEDP</sequence>
<dbReference type="Proteomes" id="UP000694395">
    <property type="component" value="Chromosome 13"/>
</dbReference>
<feature type="disulfide bond" evidence="11">
    <location>
        <begin position="144"/>
        <end position="149"/>
    </location>
</feature>
<feature type="chain" id="PRO_5035472794" description="Metalloproteinase inhibitor 2" evidence="12">
    <location>
        <begin position="27"/>
        <end position="205"/>
    </location>
</feature>
<dbReference type="Pfam" id="PF00965">
    <property type="entry name" value="TIMP"/>
    <property type="match status" value="1"/>
</dbReference>
<dbReference type="Gene3D" id="3.90.370.10">
    <property type="entry name" value="Tissue inhibitor of metalloproteinase-1. Chain B, domain 1"/>
    <property type="match status" value="1"/>
</dbReference>
<keyword evidence="10" id="KW-0862">Zinc</keyword>
<dbReference type="GO" id="GO:0031012">
    <property type="term" value="C:extracellular matrix"/>
    <property type="evidence" value="ECO:0007669"/>
    <property type="project" value="TreeGrafter"/>
</dbReference>
<dbReference type="PROSITE" id="PS50189">
    <property type="entry name" value="NTR"/>
    <property type="match status" value="1"/>
</dbReference>
<feature type="binding site" evidence="10">
    <location>
        <position position="27"/>
    </location>
    <ligand>
        <name>Zn(2+)</name>
        <dbReference type="ChEBI" id="CHEBI:29105"/>
        <note>ligand shared with metalloproteinase partner</note>
    </ligand>
</feature>
<dbReference type="PANTHER" id="PTHR11844:SF24">
    <property type="entry name" value="METALLOPROTEINASE INHIBITOR 2"/>
    <property type="match status" value="1"/>
</dbReference>
<gene>
    <name evidence="14" type="primary">LOC110538848</name>
</gene>
<dbReference type="InterPro" id="IPR027465">
    <property type="entry name" value="TIMP_C"/>
</dbReference>
<evidence type="ECO:0000256" key="11">
    <source>
        <dbReference type="PIRSR" id="PIRSR601820-3"/>
    </source>
</evidence>
<dbReference type="SUPFAM" id="SSF50242">
    <property type="entry name" value="TIMP-like"/>
    <property type="match status" value="1"/>
</dbReference>
<dbReference type="InterPro" id="IPR001134">
    <property type="entry name" value="Netrin_domain"/>
</dbReference>
<evidence type="ECO:0000256" key="5">
    <source>
        <dbReference type="ARBA" id="ARBA00022608"/>
    </source>
</evidence>
<reference evidence="14" key="2">
    <citation type="submission" date="2025-08" db="UniProtKB">
        <authorList>
            <consortium name="Ensembl"/>
        </authorList>
    </citation>
    <scope>IDENTIFICATION</scope>
</reference>
<dbReference type="GO" id="GO:0005615">
    <property type="term" value="C:extracellular space"/>
    <property type="evidence" value="ECO:0007669"/>
    <property type="project" value="TreeGrafter"/>
</dbReference>
<dbReference type="GO" id="GO:0051045">
    <property type="term" value="P:negative regulation of membrane protein ectodomain proteolysis"/>
    <property type="evidence" value="ECO:0007669"/>
    <property type="project" value="TreeGrafter"/>
</dbReference>
<dbReference type="GO" id="GO:0002020">
    <property type="term" value="F:protease binding"/>
    <property type="evidence" value="ECO:0007669"/>
    <property type="project" value="TreeGrafter"/>
</dbReference>
<evidence type="ECO:0000256" key="3">
    <source>
        <dbReference type="ARBA" id="ARBA00013520"/>
    </source>
</evidence>
<keyword evidence="8" id="KW-0481">Metalloenzyme inhibitor</keyword>
<comment type="subcellular location">
    <subcellularLocation>
        <location evidence="1">Secreted</location>
    </subcellularLocation>
</comment>
<feature type="disulfide bond" evidence="11">
    <location>
        <begin position="39"/>
        <end position="137"/>
    </location>
</feature>
<dbReference type="FunFam" id="3.90.370.10:FF:000001">
    <property type="entry name" value="Metalloproteinase inhibitor 3"/>
    <property type="match status" value="1"/>
</dbReference>
<comment type="similarity">
    <text evidence="2">Belongs to the protease inhibitor I35 (TIMP) family.</text>
</comment>
<feature type="signal peptide" evidence="12">
    <location>
        <begin position="1"/>
        <end position="26"/>
    </location>
</feature>
<keyword evidence="5" id="KW-0483">Metalloprotease inhibitor</keyword>